<dbReference type="CDD" id="cd16894">
    <property type="entry name" value="MltD-like"/>
    <property type="match status" value="1"/>
</dbReference>
<evidence type="ECO:0000256" key="1">
    <source>
        <dbReference type="ARBA" id="ARBA00007734"/>
    </source>
</evidence>
<evidence type="ECO:0000313" key="4">
    <source>
        <dbReference type="EMBL" id="MCH7397769.1"/>
    </source>
</evidence>
<organism evidence="4 5">
    <name type="scientific">Belliella calami</name>
    <dbReference type="NCBI Taxonomy" id="2923436"/>
    <lineage>
        <taxon>Bacteria</taxon>
        <taxon>Pseudomonadati</taxon>
        <taxon>Bacteroidota</taxon>
        <taxon>Cytophagia</taxon>
        <taxon>Cytophagales</taxon>
        <taxon>Cyclobacteriaceae</taxon>
        <taxon>Belliella</taxon>
    </lineage>
</organism>
<keyword evidence="5" id="KW-1185">Reference proteome</keyword>
<keyword evidence="2" id="KW-0472">Membrane</keyword>
<dbReference type="Proteomes" id="UP001165488">
    <property type="component" value="Unassembled WGS sequence"/>
</dbReference>
<protein>
    <submittedName>
        <fullName evidence="4">Lytic transglycosylase domain-containing protein</fullName>
    </submittedName>
</protein>
<name>A0ABS9UMC9_9BACT</name>
<reference evidence="4" key="1">
    <citation type="submission" date="2022-03" db="EMBL/GenBank/DDBJ databases">
        <title>De novo assembled genomes of Belliella spp. (Cyclobacteriaceae) strains.</title>
        <authorList>
            <person name="Szabo A."/>
            <person name="Korponai K."/>
            <person name="Felfoldi T."/>
        </authorList>
    </citation>
    <scope>NUCLEOTIDE SEQUENCE</scope>
    <source>
        <strain evidence="4">DSM 107340</strain>
    </source>
</reference>
<dbReference type="PANTHER" id="PTHR37423:SF2">
    <property type="entry name" value="MEMBRANE-BOUND LYTIC MUREIN TRANSGLYCOSYLASE C"/>
    <property type="match status" value="1"/>
</dbReference>
<proteinExistence type="inferred from homology"/>
<sequence length="316" mass="36785">MKKYHLIIIYALITILFGLVFLYSQEKNQTDLPFEEITINQPDGEEINIKIPDTRAKLFETPKAISFAGEEVPLEIEDVKERFEREIYVNAYWQSNMILLMKRSGKYIPIIEKILKEQNIPDDFKYLAMAESGLLNVVSPAGARGFWQFMPATAKEYNLEVSNDVDERYHLEKSTVAACKYLKSAYAKFGSWTSVAASYNMGISGLSKRKSEQKQVNYYELLLNDETSRYIFRLLAFKEIFENPDKYGFKLKDEDYYTLPTFRELIVKQDVNDLATWAIKHNSSYKTLKIHNPWLRTNKLKIPKGKAYTINLPSLE</sequence>
<dbReference type="PANTHER" id="PTHR37423">
    <property type="entry name" value="SOLUBLE LYTIC MUREIN TRANSGLYCOSYLASE-RELATED"/>
    <property type="match status" value="1"/>
</dbReference>
<dbReference type="InterPro" id="IPR023346">
    <property type="entry name" value="Lysozyme-like_dom_sf"/>
</dbReference>
<evidence type="ECO:0000256" key="2">
    <source>
        <dbReference type="SAM" id="Phobius"/>
    </source>
</evidence>
<comment type="similarity">
    <text evidence="1">Belongs to the transglycosylase Slt family.</text>
</comment>
<evidence type="ECO:0000313" key="5">
    <source>
        <dbReference type="Proteomes" id="UP001165488"/>
    </source>
</evidence>
<gene>
    <name evidence="4" type="ORF">MM236_07210</name>
</gene>
<keyword evidence="2" id="KW-0812">Transmembrane</keyword>
<dbReference type="SUPFAM" id="SSF53955">
    <property type="entry name" value="Lysozyme-like"/>
    <property type="match status" value="1"/>
</dbReference>
<keyword evidence="2" id="KW-1133">Transmembrane helix</keyword>
<feature type="transmembrane region" description="Helical" evidence="2">
    <location>
        <begin position="7"/>
        <end position="24"/>
    </location>
</feature>
<dbReference type="Pfam" id="PF01464">
    <property type="entry name" value="SLT"/>
    <property type="match status" value="1"/>
</dbReference>
<evidence type="ECO:0000259" key="3">
    <source>
        <dbReference type="Pfam" id="PF01464"/>
    </source>
</evidence>
<dbReference type="EMBL" id="JAKZGS010000004">
    <property type="protein sequence ID" value="MCH7397769.1"/>
    <property type="molecule type" value="Genomic_DNA"/>
</dbReference>
<dbReference type="RefSeq" id="WP_241274281.1">
    <property type="nucleotide sequence ID" value="NZ_JAKZGS010000004.1"/>
</dbReference>
<comment type="caution">
    <text evidence="4">The sequence shown here is derived from an EMBL/GenBank/DDBJ whole genome shotgun (WGS) entry which is preliminary data.</text>
</comment>
<feature type="domain" description="Transglycosylase SLT" evidence="3">
    <location>
        <begin position="110"/>
        <end position="220"/>
    </location>
</feature>
<dbReference type="InterPro" id="IPR008258">
    <property type="entry name" value="Transglycosylase_SLT_dom_1"/>
</dbReference>
<dbReference type="Gene3D" id="1.10.530.10">
    <property type="match status" value="1"/>
</dbReference>
<accession>A0ABS9UMC9</accession>